<keyword evidence="1" id="KW-0238">DNA-binding</keyword>
<evidence type="ECO:0000259" key="3">
    <source>
        <dbReference type="PROSITE" id="PS50118"/>
    </source>
</evidence>
<evidence type="ECO:0000313" key="5">
    <source>
        <dbReference type="Proteomes" id="UP001458880"/>
    </source>
</evidence>
<accession>A0AAW1KNQ0</accession>
<dbReference type="InterPro" id="IPR009071">
    <property type="entry name" value="HMG_box_dom"/>
</dbReference>
<gene>
    <name evidence="4" type="ORF">QE152_g19455</name>
</gene>
<keyword evidence="5" id="KW-1185">Reference proteome</keyword>
<proteinExistence type="predicted"/>
<dbReference type="Proteomes" id="UP001458880">
    <property type="component" value="Unassembled WGS sequence"/>
</dbReference>
<feature type="region of interest" description="Disordered" evidence="2">
    <location>
        <begin position="64"/>
        <end position="187"/>
    </location>
</feature>
<feature type="DNA-binding region" description="HMG box" evidence="1">
    <location>
        <begin position="24"/>
        <end position="90"/>
    </location>
</feature>
<dbReference type="EMBL" id="JASPKY010000184">
    <property type="protein sequence ID" value="KAK9722869.1"/>
    <property type="molecule type" value="Genomic_DNA"/>
</dbReference>
<name>A0AAW1KNQ0_POPJA</name>
<feature type="domain" description="HMG box" evidence="3">
    <location>
        <begin position="24"/>
        <end position="90"/>
    </location>
</feature>
<dbReference type="SUPFAM" id="SSF47095">
    <property type="entry name" value="HMG-box"/>
    <property type="match status" value="1"/>
</dbReference>
<feature type="region of interest" description="Disordered" evidence="2">
    <location>
        <begin position="1"/>
        <end position="26"/>
    </location>
</feature>
<dbReference type="GO" id="GO:0003677">
    <property type="term" value="F:DNA binding"/>
    <property type="evidence" value="ECO:0007669"/>
    <property type="project" value="UniProtKB-UniRule"/>
</dbReference>
<feature type="compositionally biased region" description="Basic and acidic residues" evidence="2">
    <location>
        <begin position="76"/>
        <end position="85"/>
    </location>
</feature>
<evidence type="ECO:0000313" key="4">
    <source>
        <dbReference type="EMBL" id="KAK9722869.1"/>
    </source>
</evidence>
<dbReference type="GO" id="GO:0005634">
    <property type="term" value="C:nucleus"/>
    <property type="evidence" value="ECO:0007669"/>
    <property type="project" value="UniProtKB-UniRule"/>
</dbReference>
<comment type="caution">
    <text evidence="4">The sequence shown here is derived from an EMBL/GenBank/DDBJ whole genome shotgun (WGS) entry which is preliminary data.</text>
</comment>
<dbReference type="InterPro" id="IPR036910">
    <property type="entry name" value="HMG_box_dom_sf"/>
</dbReference>
<dbReference type="AlphaFoldDB" id="A0AAW1KNQ0"/>
<feature type="compositionally biased region" description="Polar residues" evidence="2">
    <location>
        <begin position="174"/>
        <end position="187"/>
    </location>
</feature>
<organism evidence="4 5">
    <name type="scientific">Popillia japonica</name>
    <name type="common">Japanese beetle</name>
    <dbReference type="NCBI Taxonomy" id="7064"/>
    <lineage>
        <taxon>Eukaryota</taxon>
        <taxon>Metazoa</taxon>
        <taxon>Ecdysozoa</taxon>
        <taxon>Arthropoda</taxon>
        <taxon>Hexapoda</taxon>
        <taxon>Insecta</taxon>
        <taxon>Pterygota</taxon>
        <taxon>Neoptera</taxon>
        <taxon>Endopterygota</taxon>
        <taxon>Coleoptera</taxon>
        <taxon>Polyphaga</taxon>
        <taxon>Scarabaeiformia</taxon>
        <taxon>Scarabaeidae</taxon>
        <taxon>Rutelinae</taxon>
        <taxon>Popillia</taxon>
    </lineage>
</organism>
<evidence type="ECO:0000256" key="2">
    <source>
        <dbReference type="SAM" id="MobiDB-lite"/>
    </source>
</evidence>
<feature type="compositionally biased region" description="Basic and acidic residues" evidence="2">
    <location>
        <begin position="1"/>
        <end position="10"/>
    </location>
</feature>
<dbReference type="CDD" id="cd00084">
    <property type="entry name" value="HMG-box_SF"/>
    <property type="match status" value="1"/>
</dbReference>
<protein>
    <submittedName>
        <fullName evidence="4">HMG (High mobility group) box</fullName>
    </submittedName>
</protein>
<reference evidence="4 5" key="1">
    <citation type="journal article" date="2024" name="BMC Genomics">
        <title>De novo assembly and annotation of Popillia japonica's genome with initial clues to its potential as an invasive pest.</title>
        <authorList>
            <person name="Cucini C."/>
            <person name="Boschi S."/>
            <person name="Funari R."/>
            <person name="Cardaioli E."/>
            <person name="Iannotti N."/>
            <person name="Marturano G."/>
            <person name="Paoli F."/>
            <person name="Bruttini M."/>
            <person name="Carapelli A."/>
            <person name="Frati F."/>
            <person name="Nardi F."/>
        </authorList>
    </citation>
    <scope>NUCLEOTIDE SEQUENCE [LARGE SCALE GENOMIC DNA]</scope>
    <source>
        <strain evidence="4">DMR45628</strain>
    </source>
</reference>
<dbReference type="Gene3D" id="1.10.30.10">
    <property type="entry name" value="High mobility group box domain"/>
    <property type="match status" value="1"/>
</dbReference>
<dbReference type="Pfam" id="PF00505">
    <property type="entry name" value="HMG_box"/>
    <property type="match status" value="1"/>
</dbReference>
<evidence type="ECO:0000256" key="1">
    <source>
        <dbReference type="PROSITE-ProRule" id="PRU00267"/>
    </source>
</evidence>
<sequence length="187" mass="21195">MADKSQEGRRNSLLSKSRSKSRKEFVSRNPFVNFLRSFRQQPENKDRPQTQIFKIAGEVWRNMSDNEKAPYINAAKEIREKEPRTKNPKTKKKGNTSTKAVAEKNKKKITKRECCSKCGHIHRSPSSVTTNSFDKRAHDDETDDDNDEDKTSVGSGSKSRSRSRTASKSGSGSNEGETQWSDSDTTF</sequence>
<keyword evidence="1" id="KW-0539">Nucleus</keyword>
<dbReference type="PROSITE" id="PS50118">
    <property type="entry name" value="HMG_BOX_2"/>
    <property type="match status" value="1"/>
</dbReference>